<proteinExistence type="predicted"/>
<evidence type="ECO:0000313" key="3">
    <source>
        <dbReference type="Proteomes" id="UP001305779"/>
    </source>
</evidence>
<evidence type="ECO:0000313" key="2">
    <source>
        <dbReference type="EMBL" id="KAK4494816.1"/>
    </source>
</evidence>
<dbReference type="Pfam" id="PF13805">
    <property type="entry name" value="Pil1"/>
    <property type="match status" value="1"/>
</dbReference>
<organism evidence="2 3">
    <name type="scientific">Zasmidium cellare</name>
    <name type="common">Wine cellar mold</name>
    <name type="synonym">Racodium cellare</name>
    <dbReference type="NCBI Taxonomy" id="395010"/>
    <lineage>
        <taxon>Eukaryota</taxon>
        <taxon>Fungi</taxon>
        <taxon>Dikarya</taxon>
        <taxon>Ascomycota</taxon>
        <taxon>Pezizomycotina</taxon>
        <taxon>Dothideomycetes</taxon>
        <taxon>Dothideomycetidae</taxon>
        <taxon>Mycosphaerellales</taxon>
        <taxon>Mycosphaerellaceae</taxon>
        <taxon>Zasmidium</taxon>
    </lineage>
</organism>
<dbReference type="Gene3D" id="1.20.1270.60">
    <property type="entry name" value="Arfaptin homology (AH) domain/BAR domain"/>
    <property type="match status" value="1"/>
</dbReference>
<accession>A0ABR0E0U5</accession>
<feature type="compositionally biased region" description="Polar residues" evidence="1">
    <location>
        <begin position="311"/>
        <end position="327"/>
    </location>
</feature>
<dbReference type="EMBL" id="JAXOVC010000013">
    <property type="protein sequence ID" value="KAK4494816.1"/>
    <property type="molecule type" value="Genomic_DNA"/>
</dbReference>
<comment type="caution">
    <text evidence="2">The sequence shown here is derived from an EMBL/GenBank/DDBJ whole genome shotgun (WGS) entry which is preliminary data.</text>
</comment>
<feature type="region of interest" description="Disordered" evidence="1">
    <location>
        <begin position="294"/>
        <end position="354"/>
    </location>
</feature>
<dbReference type="PANTHER" id="PTHR31962">
    <property type="entry name" value="SPHINGOLIPID LONG CHAIN BASE-RESPONSIVE PROTEIN PIL1"/>
    <property type="match status" value="1"/>
</dbReference>
<protein>
    <recommendedName>
        <fullName evidence="4">Sphingolipid long chain base-responsive protein LSP1</fullName>
    </recommendedName>
</protein>
<evidence type="ECO:0000256" key="1">
    <source>
        <dbReference type="SAM" id="MobiDB-lite"/>
    </source>
</evidence>
<dbReference type="Proteomes" id="UP001305779">
    <property type="component" value="Unassembled WGS sequence"/>
</dbReference>
<keyword evidence="3" id="KW-1185">Reference proteome</keyword>
<sequence>MQHIYSMRSIRPPTAASIKNPLPPVSVAKSRKFISDNIGHAIRKSTGGTFDPALAKKLAKLIAMEKNTLRSRETASKERIDGAQALSAWAEEQDEDISDVIDKVAVLISEAGDLEDQYVDRYDVYRGALKDIRNIEKIIQPIRDKKQKLIERIATLRAEEAPDASELDSLEQELVRAEAESLVAEKQLSTITHEKIKYGMEYQFEAMQELGEKLAIIAGYGKHLLGLLHEVPAMPEEDLPPYTSHEASAAIVGECDRALTTWVGSHSAVNAGLPGNQPPAAIDESLLALTMNAESNRSSAGSGGQQAVEANRSSAGSVQQVVESNPAPSTPIRRVAKPRMLRTWSEDSEEARAA</sequence>
<dbReference type="InterPro" id="IPR028245">
    <property type="entry name" value="PIL1/LSP1"/>
</dbReference>
<evidence type="ECO:0008006" key="4">
    <source>
        <dbReference type="Google" id="ProtNLM"/>
    </source>
</evidence>
<name>A0ABR0E0U5_ZASCE</name>
<gene>
    <name evidence="2" type="ORF">PRZ48_014172</name>
</gene>
<reference evidence="2 3" key="1">
    <citation type="journal article" date="2023" name="G3 (Bethesda)">
        <title>A chromosome-level genome assembly of Zasmidium syzygii isolated from banana leaves.</title>
        <authorList>
            <person name="van Westerhoven A.C."/>
            <person name="Mehrabi R."/>
            <person name="Talebi R."/>
            <person name="Steentjes M.B.F."/>
            <person name="Corcolon B."/>
            <person name="Chong P.A."/>
            <person name="Kema G.H.J."/>
            <person name="Seidl M.F."/>
        </authorList>
    </citation>
    <scope>NUCLEOTIDE SEQUENCE [LARGE SCALE GENOMIC DNA]</scope>
    <source>
        <strain evidence="2 3">P124</strain>
    </source>
</reference>
<dbReference type="InterPro" id="IPR027267">
    <property type="entry name" value="AH/BAR_dom_sf"/>
</dbReference>
<dbReference type="PANTHER" id="PTHR31962:SF1">
    <property type="entry name" value="SPHINGOLIPID LONG CHAIN BASE-RESPONSIVE PROTEIN PIL1"/>
    <property type="match status" value="1"/>
</dbReference>